<reference evidence="3" key="3">
    <citation type="submission" date="2025-09" db="UniProtKB">
        <authorList>
            <consortium name="Ensembl"/>
        </authorList>
    </citation>
    <scope>IDENTIFICATION</scope>
</reference>
<name>H2Z7V3_CIOSA</name>
<evidence type="ECO:0000313" key="3">
    <source>
        <dbReference type="Ensembl" id="ENSCSAVP00000013665.1"/>
    </source>
</evidence>
<dbReference type="InterPro" id="IPR044542">
    <property type="entry name" value="NAA30-like"/>
</dbReference>
<dbReference type="PANTHER" id="PTHR45896">
    <property type="entry name" value="N-ALPHA-ACETYLTRANSFERASE 30"/>
    <property type="match status" value="1"/>
</dbReference>
<keyword evidence="1" id="KW-0808">Transferase</keyword>
<proteinExistence type="predicted"/>
<evidence type="ECO:0000256" key="2">
    <source>
        <dbReference type="ARBA" id="ARBA00023315"/>
    </source>
</evidence>
<reference evidence="3" key="2">
    <citation type="submission" date="2025-08" db="UniProtKB">
        <authorList>
            <consortium name="Ensembl"/>
        </authorList>
    </citation>
    <scope>IDENTIFICATION</scope>
</reference>
<dbReference type="InParanoid" id="H2Z7V3"/>
<dbReference type="PANTHER" id="PTHR45896:SF1">
    <property type="entry name" value="N-ALPHA-ACETYLTRANSFERASE 30"/>
    <property type="match status" value="1"/>
</dbReference>
<dbReference type="Gene3D" id="3.40.630.30">
    <property type="match status" value="1"/>
</dbReference>
<protein>
    <submittedName>
        <fullName evidence="3">Uncharacterized protein</fullName>
    </submittedName>
</protein>
<accession>H2Z7V3</accession>
<sequence>MNSPNDNVHSVNILVDQNKDLINSCGHKGGNGVHLNTKSTKPLITNDDLKCTPVLNKCFKCSKQSSNCDECVGKTESCNISPSDCSVKVPSCCDNQDLILQTNQPHSYEQCCPVECLSGDKLACELKSLNFSDEVDTLNPTFARDSDTSEHIVSAINGICYARYSSELQMPAIMHLITKDLSEPYSIYTYRYFIHNWPQLCYLAIHKSQICWCHRMQT</sequence>
<organism evidence="3 4">
    <name type="scientific">Ciona savignyi</name>
    <name type="common">Pacific transparent sea squirt</name>
    <dbReference type="NCBI Taxonomy" id="51511"/>
    <lineage>
        <taxon>Eukaryota</taxon>
        <taxon>Metazoa</taxon>
        <taxon>Chordata</taxon>
        <taxon>Tunicata</taxon>
        <taxon>Ascidiacea</taxon>
        <taxon>Phlebobranchia</taxon>
        <taxon>Cionidae</taxon>
        <taxon>Ciona</taxon>
    </lineage>
</organism>
<dbReference type="HOGENOM" id="CLU_1266512_0_0_1"/>
<dbReference type="Ensembl" id="ENSCSAVT00000013822.1">
    <property type="protein sequence ID" value="ENSCSAVP00000013665.1"/>
    <property type="gene ID" value="ENSCSAVG00000008017.1"/>
</dbReference>
<keyword evidence="4" id="KW-1185">Reference proteome</keyword>
<dbReference type="GO" id="GO:0031417">
    <property type="term" value="C:NatC complex"/>
    <property type="evidence" value="ECO:0007669"/>
    <property type="project" value="TreeGrafter"/>
</dbReference>
<evidence type="ECO:0000256" key="1">
    <source>
        <dbReference type="ARBA" id="ARBA00022679"/>
    </source>
</evidence>
<keyword evidence="2" id="KW-0012">Acyltransferase</keyword>
<dbReference type="GO" id="GO:0004596">
    <property type="term" value="F:protein-N-terminal amino-acid acetyltransferase activity"/>
    <property type="evidence" value="ECO:0007669"/>
    <property type="project" value="InterPro"/>
</dbReference>
<dbReference type="STRING" id="51511.ENSCSAVP00000013665"/>
<dbReference type="Proteomes" id="UP000007875">
    <property type="component" value="Unassembled WGS sequence"/>
</dbReference>
<reference evidence="4" key="1">
    <citation type="submission" date="2003-08" db="EMBL/GenBank/DDBJ databases">
        <authorList>
            <person name="Birren B."/>
            <person name="Nusbaum C."/>
            <person name="Abebe A."/>
            <person name="Abouelleil A."/>
            <person name="Adekoya E."/>
            <person name="Ait-zahra M."/>
            <person name="Allen N."/>
            <person name="Allen T."/>
            <person name="An P."/>
            <person name="Anderson M."/>
            <person name="Anderson S."/>
            <person name="Arachchi H."/>
            <person name="Armbruster J."/>
            <person name="Bachantsang P."/>
            <person name="Baldwin J."/>
            <person name="Barry A."/>
            <person name="Bayul T."/>
            <person name="Blitshsteyn B."/>
            <person name="Bloom T."/>
            <person name="Blye J."/>
            <person name="Boguslavskiy L."/>
            <person name="Borowsky M."/>
            <person name="Boukhgalter B."/>
            <person name="Brunache A."/>
            <person name="Butler J."/>
            <person name="Calixte N."/>
            <person name="Calvo S."/>
            <person name="Camarata J."/>
            <person name="Campo K."/>
            <person name="Chang J."/>
            <person name="Cheshatsang Y."/>
            <person name="Citroen M."/>
            <person name="Collymore A."/>
            <person name="Considine T."/>
            <person name="Cook A."/>
            <person name="Cooke P."/>
            <person name="Corum B."/>
            <person name="Cuomo C."/>
            <person name="David R."/>
            <person name="Dawoe T."/>
            <person name="Degray S."/>
            <person name="Dodge S."/>
            <person name="Dooley K."/>
            <person name="Dorje P."/>
            <person name="Dorjee K."/>
            <person name="Dorris L."/>
            <person name="Duffey N."/>
            <person name="Dupes A."/>
            <person name="Elkins T."/>
            <person name="Engels R."/>
            <person name="Erickson J."/>
            <person name="Farina A."/>
            <person name="Faro S."/>
            <person name="Ferreira P."/>
            <person name="Fischer H."/>
            <person name="Fitzgerald M."/>
            <person name="Foley K."/>
            <person name="Gage D."/>
            <person name="Galagan J."/>
            <person name="Gearin G."/>
            <person name="Gnerre S."/>
            <person name="Gnirke A."/>
            <person name="Goyette A."/>
            <person name="Graham J."/>
            <person name="Grandbois E."/>
            <person name="Gyaltsen K."/>
            <person name="Hafez N."/>
            <person name="Hagopian D."/>
            <person name="Hagos B."/>
            <person name="Hall J."/>
            <person name="Hatcher B."/>
            <person name="Heller A."/>
            <person name="Higgins H."/>
            <person name="Honan T."/>
            <person name="Horn A."/>
            <person name="Houde N."/>
            <person name="Hughes L."/>
            <person name="Hulme W."/>
            <person name="Husby E."/>
            <person name="Iliev I."/>
            <person name="Jaffe D."/>
            <person name="Jones C."/>
            <person name="Kamal M."/>
            <person name="Kamat A."/>
            <person name="Kamvysselis M."/>
            <person name="Karlsson E."/>
            <person name="Kells C."/>
            <person name="Kieu A."/>
            <person name="Kisner P."/>
            <person name="Kodira C."/>
            <person name="Kulbokas E."/>
            <person name="Labutti K."/>
            <person name="Lama D."/>
            <person name="Landers T."/>
            <person name="Leger J."/>
            <person name="Levine S."/>
            <person name="Lewis D."/>
            <person name="Lewis T."/>
            <person name="Lindblad-toh K."/>
            <person name="Liu X."/>
            <person name="Lokyitsang T."/>
            <person name="Lokyitsang Y."/>
            <person name="Lucien O."/>
            <person name="Lui A."/>
            <person name="Ma L.J."/>
            <person name="Mabbitt R."/>
            <person name="Macdonald J."/>
            <person name="Maclean C."/>
            <person name="Major J."/>
            <person name="Manning J."/>
            <person name="Marabella R."/>
            <person name="Maru K."/>
            <person name="Matthews C."/>
            <person name="Mauceli E."/>
            <person name="Mccarthy M."/>
            <person name="Mcdonough S."/>
            <person name="Mcghee T."/>
            <person name="Meldrim J."/>
            <person name="Meneus L."/>
            <person name="Mesirov J."/>
            <person name="Mihalev A."/>
            <person name="Mihova T."/>
            <person name="Mikkelsen T."/>
            <person name="Mlenga V."/>
            <person name="Moru K."/>
            <person name="Mozes J."/>
            <person name="Mulrain L."/>
            <person name="Munson G."/>
            <person name="Naylor J."/>
            <person name="Newes C."/>
            <person name="Nguyen C."/>
            <person name="Nguyen N."/>
            <person name="Nguyen T."/>
            <person name="Nicol R."/>
            <person name="Nielsen C."/>
            <person name="Nizzari M."/>
            <person name="Norbu C."/>
            <person name="Norbu N."/>
            <person name="O'donnell P."/>
            <person name="Okoawo O."/>
            <person name="O'leary S."/>
            <person name="Omotosho B."/>
            <person name="O'neill K."/>
            <person name="Osman S."/>
            <person name="Parker S."/>
            <person name="Perrin D."/>
            <person name="Phunkhang P."/>
            <person name="Piqani B."/>
            <person name="Purcell S."/>
            <person name="Rachupka T."/>
            <person name="Ramasamy U."/>
            <person name="Rameau R."/>
            <person name="Ray V."/>
            <person name="Raymond C."/>
            <person name="Retta R."/>
            <person name="Richardson S."/>
            <person name="Rise C."/>
            <person name="Rodriguez J."/>
            <person name="Rogers J."/>
            <person name="Rogov P."/>
            <person name="Rutman M."/>
            <person name="Schupbach R."/>
            <person name="Seaman C."/>
            <person name="Settipalli S."/>
            <person name="Sharpe T."/>
            <person name="Sheridan J."/>
            <person name="Sherpa N."/>
            <person name="Shi J."/>
            <person name="Smirnov S."/>
            <person name="Smith C."/>
            <person name="Sougnez C."/>
            <person name="Spencer B."/>
            <person name="Stalker J."/>
            <person name="Stange-thomann N."/>
            <person name="Stavropoulos S."/>
            <person name="Stetson K."/>
            <person name="Stone C."/>
            <person name="Stone S."/>
            <person name="Stubbs M."/>
            <person name="Talamas J."/>
            <person name="Tchuinga P."/>
            <person name="Tenzing P."/>
            <person name="Tesfaye S."/>
            <person name="Theodore J."/>
            <person name="Thoulutsang Y."/>
            <person name="Topham K."/>
            <person name="Towey S."/>
            <person name="Tsamla T."/>
            <person name="Tsomo N."/>
            <person name="Vallee D."/>
            <person name="Vassiliev H."/>
            <person name="Venkataraman V."/>
            <person name="Vinson J."/>
            <person name="Vo A."/>
            <person name="Wade C."/>
            <person name="Wang S."/>
            <person name="Wangchuk T."/>
            <person name="Wangdi T."/>
            <person name="Whittaker C."/>
            <person name="Wilkinson J."/>
            <person name="Wu Y."/>
            <person name="Wyman D."/>
            <person name="Yadav S."/>
            <person name="Yang S."/>
            <person name="Yang X."/>
            <person name="Yeager S."/>
            <person name="Yee E."/>
            <person name="Young G."/>
            <person name="Zainoun J."/>
            <person name="Zembeck L."/>
            <person name="Zimmer A."/>
            <person name="Zody M."/>
            <person name="Lander E."/>
        </authorList>
    </citation>
    <scope>NUCLEOTIDE SEQUENCE [LARGE SCALE GENOMIC DNA]</scope>
</reference>
<evidence type="ECO:0000313" key="4">
    <source>
        <dbReference type="Proteomes" id="UP000007875"/>
    </source>
</evidence>
<dbReference type="eggNOG" id="KOG3139">
    <property type="taxonomic scope" value="Eukaryota"/>
</dbReference>
<dbReference type="AlphaFoldDB" id="H2Z7V3"/>